<proteinExistence type="predicted"/>
<sequence length="167" mass="18803">MFFSLPPLVPHDWGTKEVRGRDKHADGMRAAKQLIDRFHPDVLVIEDTHERGSRRFPRIRRLHRGIALYAEHRGIAMEAYPRRVIKEVFSQVGAATKYEIGCVIVRMIPAFSAWLPHKRKPWESETAAQGIFDAASLGLTFFANTKRLDIAQAAQGEDGAPSLMLAA</sequence>
<gene>
    <name evidence="1" type="ORF">ACFOFO_10420</name>
</gene>
<evidence type="ECO:0000313" key="2">
    <source>
        <dbReference type="Proteomes" id="UP001595530"/>
    </source>
</evidence>
<dbReference type="RefSeq" id="WP_390327651.1">
    <property type="nucleotide sequence ID" value="NZ_JBHRTP010000031.1"/>
</dbReference>
<keyword evidence="2" id="KW-1185">Reference proteome</keyword>
<dbReference type="EMBL" id="JBHRTP010000031">
    <property type="protein sequence ID" value="MFC3108371.1"/>
    <property type="molecule type" value="Genomic_DNA"/>
</dbReference>
<protein>
    <submittedName>
        <fullName evidence="1">Uncharacterized protein</fullName>
    </submittedName>
</protein>
<dbReference type="Proteomes" id="UP001595530">
    <property type="component" value="Unassembled WGS sequence"/>
</dbReference>
<accession>A0ABV7F2V3</accession>
<comment type="caution">
    <text evidence="1">The sequence shown here is derived from an EMBL/GenBank/DDBJ whole genome shotgun (WGS) entry which is preliminary data.</text>
</comment>
<reference evidence="2" key="1">
    <citation type="journal article" date="2019" name="Int. J. Syst. Evol. Microbiol.">
        <title>The Global Catalogue of Microorganisms (GCM) 10K type strain sequencing project: providing services to taxonomists for standard genome sequencing and annotation.</title>
        <authorList>
            <consortium name="The Broad Institute Genomics Platform"/>
            <consortium name="The Broad Institute Genome Sequencing Center for Infectious Disease"/>
            <person name="Wu L."/>
            <person name="Ma J."/>
        </authorList>
    </citation>
    <scope>NUCLEOTIDE SEQUENCE [LARGE SCALE GENOMIC DNA]</scope>
    <source>
        <strain evidence="2">KCTC 42986</strain>
    </source>
</reference>
<name>A0ABV7F2V3_9BURK</name>
<organism evidence="1 2">
    <name type="scientific">Undibacterium arcticum</name>
    <dbReference type="NCBI Taxonomy" id="1762892"/>
    <lineage>
        <taxon>Bacteria</taxon>
        <taxon>Pseudomonadati</taxon>
        <taxon>Pseudomonadota</taxon>
        <taxon>Betaproteobacteria</taxon>
        <taxon>Burkholderiales</taxon>
        <taxon>Oxalobacteraceae</taxon>
        <taxon>Undibacterium</taxon>
    </lineage>
</organism>
<dbReference type="Gene3D" id="3.30.420.10">
    <property type="entry name" value="Ribonuclease H-like superfamily/Ribonuclease H"/>
    <property type="match status" value="1"/>
</dbReference>
<evidence type="ECO:0000313" key="1">
    <source>
        <dbReference type="EMBL" id="MFC3108371.1"/>
    </source>
</evidence>
<dbReference type="InterPro" id="IPR036397">
    <property type="entry name" value="RNaseH_sf"/>
</dbReference>